<reference evidence="11" key="1">
    <citation type="submission" date="2016-10" db="EMBL/GenBank/DDBJ databases">
        <authorList>
            <person name="Varghese N."/>
            <person name="Submissions S."/>
        </authorList>
    </citation>
    <scope>NUCLEOTIDE SEQUENCE [LARGE SCALE GENOMIC DNA]</scope>
    <source>
        <strain evidence="11">DSM 45079</strain>
    </source>
</reference>
<evidence type="ECO:0000256" key="8">
    <source>
        <dbReference type="PIRSR" id="PIRSR625650-4"/>
    </source>
</evidence>
<evidence type="ECO:0000256" key="4">
    <source>
        <dbReference type="ARBA" id="ARBA00023002"/>
    </source>
</evidence>
<protein>
    <submittedName>
        <fullName evidence="10">Alkyldihydroxyacetonephosphate synthase</fullName>
    </submittedName>
</protein>
<keyword evidence="11" id="KW-1185">Reference proteome</keyword>
<dbReference type="Pfam" id="PF01565">
    <property type="entry name" value="FAD_binding_4"/>
    <property type="match status" value="1"/>
</dbReference>
<dbReference type="GO" id="GO:0016491">
    <property type="term" value="F:oxidoreductase activity"/>
    <property type="evidence" value="ECO:0007669"/>
    <property type="project" value="UniProtKB-KW"/>
</dbReference>
<dbReference type="GO" id="GO:0071949">
    <property type="term" value="F:FAD binding"/>
    <property type="evidence" value="ECO:0007669"/>
    <property type="project" value="InterPro"/>
</dbReference>
<evidence type="ECO:0000256" key="5">
    <source>
        <dbReference type="PIRSR" id="PIRSR625650-1"/>
    </source>
</evidence>
<dbReference type="Gene3D" id="3.30.70.3450">
    <property type="match status" value="1"/>
</dbReference>
<accession>A0A1H2IK82</accession>
<feature type="binding site" evidence="6">
    <location>
        <position position="413"/>
    </location>
    <ligand>
        <name>substrate</name>
    </ligand>
</feature>
<feature type="domain" description="FAD-binding PCMH-type" evidence="9">
    <location>
        <begin position="103"/>
        <end position="284"/>
    </location>
</feature>
<dbReference type="SUPFAM" id="SSF55103">
    <property type="entry name" value="FAD-linked oxidases, C-terminal domain"/>
    <property type="match status" value="1"/>
</dbReference>
<dbReference type="InterPro" id="IPR004113">
    <property type="entry name" value="FAD-bd_oxidored_4_C"/>
</dbReference>
<dbReference type="InterPro" id="IPR025650">
    <property type="entry name" value="Alkyl-DHAP_Synthase"/>
</dbReference>
<keyword evidence="3 7" id="KW-0274">FAD</keyword>
<keyword evidence="4" id="KW-0560">Oxidoreductase</keyword>
<dbReference type="InterPro" id="IPR006094">
    <property type="entry name" value="Oxid_FAD_bind_N"/>
</dbReference>
<dbReference type="Gene3D" id="3.30.43.10">
    <property type="entry name" value="Uridine Diphospho-n-acetylenolpyruvylglucosamine Reductase, domain 2"/>
    <property type="match status" value="1"/>
</dbReference>
<name>A0A1H2IK82_9ACTN</name>
<proteinExistence type="inferred from homology"/>
<feature type="binding site" evidence="7">
    <location>
        <begin position="268"/>
        <end position="274"/>
    </location>
    <ligand>
        <name>FAD</name>
        <dbReference type="ChEBI" id="CHEBI:57692"/>
    </ligand>
</feature>
<sequence>MTGVKHQKWWGWGVEGIAFTHDDKPRMAPFVMEKIGIDLNRPGTPPPAFDDLEVPASRMGDDLGGKLRDALGEQYVDTGDLNRVVHTYGKGLVDLVRVRAGDLPRVPDVVVYPGDEDQVRQVVDAVVAADGVVIPFGGGSNISGSLTPQPAEHRVVVSLDLGRLNRVLEVDEAAGLARIQAGGLGPDLEDQLNARGWTMGHQPDSFKHSTLGGWIATRSSGMQSDKYGDIADITRGLRVVLPGKVIALRPLPSTSSGPSVREMILGSEGRLGVITEAWVNVHRVPENREIIAYLYPTWAAAIAAMHEISESDAAPTVTRVSDANETAFSLAMQKPSKGLAAKAGPILFNVLERRGWDLSAACLSYIGYEGEASHLKYQKGLVGKIVKKHGGIKLGKGPGALYDQKKFDTPYIRDFLLDIGALGDVSETAAPWSKLMNLYANTIRAANDAYDELGVKGFAMCHLSHSYHSGACLYFTFAFPPSTDVPAEQIEQYWVVKKAIQQSFIDNEATISHHHGVGTDHAYWLEDDISPAGTDVMVGLLKSVDPGRNLNPGTLLPAHREW</sequence>
<gene>
    <name evidence="10" type="ORF">SAMN04488563_1786</name>
</gene>
<feature type="binding site" evidence="7">
    <location>
        <begin position="204"/>
        <end position="210"/>
    </location>
    <ligand>
        <name>FAD</name>
        <dbReference type="ChEBI" id="CHEBI:57692"/>
    </ligand>
</feature>
<dbReference type="RefSeq" id="WP_046771824.1">
    <property type="nucleotide sequence ID" value="NZ_LBMC01000051.1"/>
</dbReference>
<evidence type="ECO:0000256" key="1">
    <source>
        <dbReference type="ARBA" id="ARBA00008000"/>
    </source>
</evidence>
<evidence type="ECO:0000313" key="11">
    <source>
        <dbReference type="Proteomes" id="UP000182977"/>
    </source>
</evidence>
<dbReference type="AlphaFoldDB" id="A0A1H2IK82"/>
<dbReference type="GO" id="GO:0008610">
    <property type="term" value="P:lipid biosynthetic process"/>
    <property type="evidence" value="ECO:0007669"/>
    <property type="project" value="InterPro"/>
</dbReference>
<dbReference type="Proteomes" id="UP000182977">
    <property type="component" value="Chromosome I"/>
</dbReference>
<comment type="similarity">
    <text evidence="1">Belongs to the FAD-binding oxidoreductase/transferase type 4 family.</text>
</comment>
<evidence type="ECO:0000256" key="3">
    <source>
        <dbReference type="ARBA" id="ARBA00022827"/>
    </source>
</evidence>
<dbReference type="InterPro" id="IPR036318">
    <property type="entry name" value="FAD-bd_PCMH-like_sf"/>
</dbReference>
<feature type="binding site" evidence="7">
    <location>
        <begin position="217"/>
        <end position="220"/>
    </location>
    <ligand>
        <name>FAD</name>
        <dbReference type="ChEBI" id="CHEBI:57692"/>
    </ligand>
</feature>
<dbReference type="EMBL" id="LT629791">
    <property type="protein sequence ID" value="SDU44421.1"/>
    <property type="molecule type" value="Genomic_DNA"/>
</dbReference>
<evidence type="ECO:0000256" key="2">
    <source>
        <dbReference type="ARBA" id="ARBA00022630"/>
    </source>
</evidence>
<dbReference type="Gene3D" id="3.30.300.330">
    <property type="match status" value="1"/>
</dbReference>
<evidence type="ECO:0000313" key="10">
    <source>
        <dbReference type="EMBL" id="SDU44421.1"/>
    </source>
</evidence>
<dbReference type="STRING" id="419479.SAMN04488563_1786"/>
<dbReference type="PANTHER" id="PTHR46568">
    <property type="entry name" value="ALKYLDIHYDROXYACETONEPHOSPHATE SYNTHASE, PEROXISOMAL"/>
    <property type="match status" value="1"/>
</dbReference>
<dbReference type="PANTHER" id="PTHR46568:SF1">
    <property type="entry name" value="ALKYLDIHYDROXYACETONEPHOSPHATE SYNTHASE, PEROXISOMAL"/>
    <property type="match status" value="1"/>
</dbReference>
<dbReference type="InterPro" id="IPR016166">
    <property type="entry name" value="FAD-bd_PCMH"/>
</dbReference>
<organism evidence="10 11">
    <name type="scientific">Jiangella alkaliphila</name>
    <dbReference type="NCBI Taxonomy" id="419479"/>
    <lineage>
        <taxon>Bacteria</taxon>
        <taxon>Bacillati</taxon>
        <taxon>Actinomycetota</taxon>
        <taxon>Actinomycetes</taxon>
        <taxon>Jiangellales</taxon>
        <taxon>Jiangellaceae</taxon>
        <taxon>Jiangella</taxon>
    </lineage>
</organism>
<dbReference type="PROSITE" id="PS51387">
    <property type="entry name" value="FAD_PCMH"/>
    <property type="match status" value="1"/>
</dbReference>
<keyword evidence="2" id="KW-0285">Flavoprotein</keyword>
<dbReference type="InterPro" id="IPR016169">
    <property type="entry name" value="FAD-bd_PCMH_sub2"/>
</dbReference>
<feature type="active site" description="Proton donor/acceptor" evidence="5">
    <location>
        <position position="474"/>
    </location>
</feature>
<dbReference type="SUPFAM" id="SSF56176">
    <property type="entry name" value="FAD-binding/transporter-associated domain-like"/>
    <property type="match status" value="1"/>
</dbReference>
<dbReference type="GO" id="GO:0008609">
    <property type="term" value="F:alkylglycerone-phosphate synthase activity"/>
    <property type="evidence" value="ECO:0007669"/>
    <property type="project" value="InterPro"/>
</dbReference>
<dbReference type="InterPro" id="IPR016164">
    <property type="entry name" value="FAD-linked_Oxase-like_C"/>
</dbReference>
<dbReference type="Pfam" id="PF02913">
    <property type="entry name" value="FAD-oxidase_C"/>
    <property type="match status" value="1"/>
</dbReference>
<evidence type="ECO:0000256" key="6">
    <source>
        <dbReference type="PIRSR" id="PIRSR625650-2"/>
    </source>
</evidence>
<evidence type="ECO:0000259" key="9">
    <source>
        <dbReference type="PROSITE" id="PS51387"/>
    </source>
</evidence>
<evidence type="ECO:0000256" key="7">
    <source>
        <dbReference type="PIRSR" id="PIRSR625650-3"/>
    </source>
</evidence>
<dbReference type="InterPro" id="IPR016167">
    <property type="entry name" value="FAD-bd_PCMH_sub1"/>
</dbReference>
<feature type="site" description="Important for enzyme activity" evidence="8">
    <location>
        <position position="319"/>
    </location>
</feature>
<comment type="cofactor">
    <cofactor evidence="7">
        <name>FAD</name>
        <dbReference type="ChEBI" id="CHEBI:57692"/>
    </cofactor>
</comment>
<dbReference type="Gene3D" id="3.30.465.10">
    <property type="match status" value="1"/>
</dbReference>